<feature type="region of interest" description="Disordered" evidence="1">
    <location>
        <begin position="14"/>
        <end position="33"/>
    </location>
</feature>
<evidence type="ECO:0000256" key="1">
    <source>
        <dbReference type="SAM" id="MobiDB-lite"/>
    </source>
</evidence>
<evidence type="ECO:0000313" key="2">
    <source>
        <dbReference type="EMBL" id="KFG43040.1"/>
    </source>
</evidence>
<feature type="compositionally biased region" description="Polar residues" evidence="1">
    <location>
        <begin position="53"/>
        <end position="62"/>
    </location>
</feature>
<dbReference type="EMBL" id="AHZU02000553">
    <property type="protein sequence ID" value="KFG43040.1"/>
    <property type="molecule type" value="Genomic_DNA"/>
</dbReference>
<dbReference type="VEuPathDB" id="ToxoDB:TGDOM2_398720"/>
<name>A0A086KF72_TOXGO</name>
<organism evidence="2 3">
    <name type="scientific">Toxoplasma gondii GAB2-2007-GAL-DOM2</name>
    <dbReference type="NCBI Taxonomy" id="1130820"/>
    <lineage>
        <taxon>Eukaryota</taxon>
        <taxon>Sar</taxon>
        <taxon>Alveolata</taxon>
        <taxon>Apicomplexa</taxon>
        <taxon>Conoidasida</taxon>
        <taxon>Coccidia</taxon>
        <taxon>Eucoccidiorida</taxon>
        <taxon>Eimeriorina</taxon>
        <taxon>Sarcocystidae</taxon>
        <taxon>Toxoplasma</taxon>
    </lineage>
</organism>
<proteinExistence type="predicted"/>
<evidence type="ECO:0000313" key="3">
    <source>
        <dbReference type="Proteomes" id="UP000028837"/>
    </source>
</evidence>
<dbReference type="AlphaFoldDB" id="A0A086KF72"/>
<protein>
    <submittedName>
        <fullName evidence="2">Uncharacterized protein</fullName>
    </submittedName>
</protein>
<gene>
    <name evidence="2" type="ORF">TGDOM2_398720</name>
</gene>
<comment type="caution">
    <text evidence="2">The sequence shown here is derived from an EMBL/GenBank/DDBJ whole genome shotgun (WGS) entry which is preliminary data.</text>
</comment>
<sequence length="74" mass="8390">MLGNIEAVHIDGWKRRPTGDLRSSETTQRETLERGRLPFAHSIFDARPEKNKNSLQTFSSHAEPSEAVEERSLA</sequence>
<feature type="region of interest" description="Disordered" evidence="1">
    <location>
        <begin position="39"/>
        <end position="74"/>
    </location>
</feature>
<dbReference type="Proteomes" id="UP000028837">
    <property type="component" value="Unassembled WGS sequence"/>
</dbReference>
<reference evidence="2 3" key="1">
    <citation type="submission" date="2014-02" db="EMBL/GenBank/DDBJ databases">
        <authorList>
            <person name="Sibley D."/>
            <person name="Venepally P."/>
            <person name="Karamycheva S."/>
            <person name="Hadjithomas M."/>
            <person name="Khan A."/>
            <person name="Brunk B."/>
            <person name="Roos D."/>
            <person name="Caler E."/>
            <person name="Lorenzi H."/>
        </authorList>
    </citation>
    <scope>NUCLEOTIDE SEQUENCE [LARGE SCALE GENOMIC DNA]</scope>
    <source>
        <strain evidence="2 3">GAB2-2007-GAL-DOM2</strain>
    </source>
</reference>
<accession>A0A086KF72</accession>